<reference evidence="2" key="2">
    <citation type="journal article" date="2020" name="Nat. Commun.">
        <title>Large-scale genome sequencing of mycorrhizal fungi provides insights into the early evolution of symbiotic traits.</title>
        <authorList>
            <person name="Miyauchi S."/>
            <person name="Kiss E."/>
            <person name="Kuo A."/>
            <person name="Drula E."/>
            <person name="Kohler A."/>
            <person name="Sanchez-Garcia M."/>
            <person name="Morin E."/>
            <person name="Andreopoulos B."/>
            <person name="Barry K.W."/>
            <person name="Bonito G."/>
            <person name="Buee M."/>
            <person name="Carver A."/>
            <person name="Chen C."/>
            <person name="Cichocki N."/>
            <person name="Clum A."/>
            <person name="Culley D."/>
            <person name="Crous P.W."/>
            <person name="Fauchery L."/>
            <person name="Girlanda M."/>
            <person name="Hayes R.D."/>
            <person name="Keri Z."/>
            <person name="LaButti K."/>
            <person name="Lipzen A."/>
            <person name="Lombard V."/>
            <person name="Magnuson J."/>
            <person name="Maillard F."/>
            <person name="Murat C."/>
            <person name="Nolan M."/>
            <person name="Ohm R.A."/>
            <person name="Pangilinan J."/>
            <person name="Pereira M.F."/>
            <person name="Perotto S."/>
            <person name="Peter M."/>
            <person name="Pfister S."/>
            <person name="Riley R."/>
            <person name="Sitrit Y."/>
            <person name="Stielow J.B."/>
            <person name="Szollosi G."/>
            <person name="Zifcakova L."/>
            <person name="Stursova M."/>
            <person name="Spatafora J.W."/>
            <person name="Tedersoo L."/>
            <person name="Vaario L.M."/>
            <person name="Yamada A."/>
            <person name="Yan M."/>
            <person name="Wang P."/>
            <person name="Xu J."/>
            <person name="Bruns T."/>
            <person name="Baldrian P."/>
            <person name="Vilgalys R."/>
            <person name="Dunand C."/>
            <person name="Henrissat B."/>
            <person name="Grigoriev I.V."/>
            <person name="Hibbett D."/>
            <person name="Nagy L.G."/>
            <person name="Martin F.M."/>
        </authorList>
    </citation>
    <scope>NUCLEOTIDE SEQUENCE</scope>
    <source>
        <strain evidence="2">Prilba</strain>
    </source>
</reference>
<dbReference type="Proteomes" id="UP000759537">
    <property type="component" value="Unassembled WGS sequence"/>
</dbReference>
<dbReference type="AlphaFoldDB" id="A0A9P5MMY8"/>
<keyword evidence="3" id="KW-1185">Reference proteome</keyword>
<organism evidence="2 3">
    <name type="scientific">Russula ochroleuca</name>
    <dbReference type="NCBI Taxonomy" id="152965"/>
    <lineage>
        <taxon>Eukaryota</taxon>
        <taxon>Fungi</taxon>
        <taxon>Dikarya</taxon>
        <taxon>Basidiomycota</taxon>
        <taxon>Agaricomycotina</taxon>
        <taxon>Agaricomycetes</taxon>
        <taxon>Russulales</taxon>
        <taxon>Russulaceae</taxon>
        <taxon>Russula</taxon>
    </lineage>
</organism>
<evidence type="ECO:0000313" key="2">
    <source>
        <dbReference type="EMBL" id="KAF8465595.1"/>
    </source>
</evidence>
<reference evidence="2" key="1">
    <citation type="submission" date="2019-10" db="EMBL/GenBank/DDBJ databases">
        <authorList>
            <consortium name="DOE Joint Genome Institute"/>
            <person name="Kuo A."/>
            <person name="Miyauchi S."/>
            <person name="Kiss E."/>
            <person name="Drula E."/>
            <person name="Kohler A."/>
            <person name="Sanchez-Garcia M."/>
            <person name="Andreopoulos B."/>
            <person name="Barry K.W."/>
            <person name="Bonito G."/>
            <person name="Buee M."/>
            <person name="Carver A."/>
            <person name="Chen C."/>
            <person name="Cichocki N."/>
            <person name="Clum A."/>
            <person name="Culley D."/>
            <person name="Crous P.W."/>
            <person name="Fauchery L."/>
            <person name="Girlanda M."/>
            <person name="Hayes R."/>
            <person name="Keri Z."/>
            <person name="LaButti K."/>
            <person name="Lipzen A."/>
            <person name="Lombard V."/>
            <person name="Magnuson J."/>
            <person name="Maillard F."/>
            <person name="Morin E."/>
            <person name="Murat C."/>
            <person name="Nolan M."/>
            <person name="Ohm R."/>
            <person name="Pangilinan J."/>
            <person name="Pereira M."/>
            <person name="Perotto S."/>
            <person name="Peter M."/>
            <person name="Riley R."/>
            <person name="Sitrit Y."/>
            <person name="Stielow B."/>
            <person name="Szollosi G."/>
            <person name="Zifcakova L."/>
            <person name="Stursova M."/>
            <person name="Spatafora J.W."/>
            <person name="Tedersoo L."/>
            <person name="Vaario L.-M."/>
            <person name="Yamada A."/>
            <person name="Yan M."/>
            <person name="Wang P."/>
            <person name="Xu J."/>
            <person name="Bruns T."/>
            <person name="Baldrian P."/>
            <person name="Vilgalys R."/>
            <person name="Henrissat B."/>
            <person name="Grigoriev I.V."/>
            <person name="Hibbett D."/>
            <person name="Nagy L.G."/>
            <person name="Martin F.M."/>
        </authorList>
    </citation>
    <scope>NUCLEOTIDE SEQUENCE</scope>
    <source>
        <strain evidence="2">Prilba</strain>
    </source>
</reference>
<name>A0A9P5MMY8_9AGAM</name>
<evidence type="ECO:0000256" key="1">
    <source>
        <dbReference type="SAM" id="MobiDB-lite"/>
    </source>
</evidence>
<sequence>MSRKQPPSPPEAFPEPFPKSRTTNRTQNEVGGDSRYLQAGPPPGNTYHDPRVPSPSSAPPSLPQSSLQPPLPGPPPIHRSTYPSLNVPAPARQPTYEYASHPPVPQPLSGHHPPFPVPFTPPRQSSYNSSGPSQSMYQPSTPISIPVHPNPTLSMPYYDSSPPNTAYPSSHPEMPRGPGSYLEVHEPEYVSSDEDDGPGPEGASGYIQGRGQGSAPVAGRPRPQRRKQRTVPPEPPELPCRLCKRLSPGREVVRLGGFCSERHKWDWEKLNRS</sequence>
<accession>A0A9P5MMY8</accession>
<feature type="compositionally biased region" description="Pro residues" evidence="1">
    <location>
        <begin position="52"/>
        <end position="62"/>
    </location>
</feature>
<feature type="compositionally biased region" description="Pro residues" evidence="1">
    <location>
        <begin position="1"/>
        <end position="17"/>
    </location>
</feature>
<feature type="compositionally biased region" description="Polar residues" evidence="1">
    <location>
        <begin position="20"/>
        <end position="29"/>
    </location>
</feature>
<protein>
    <submittedName>
        <fullName evidence="2">Uncharacterized protein</fullName>
    </submittedName>
</protein>
<feature type="compositionally biased region" description="Low complexity" evidence="1">
    <location>
        <begin position="125"/>
        <end position="135"/>
    </location>
</feature>
<gene>
    <name evidence="2" type="ORF">DFH94DRAFT_354386</name>
</gene>
<feature type="region of interest" description="Disordered" evidence="1">
    <location>
        <begin position="1"/>
        <end position="239"/>
    </location>
</feature>
<proteinExistence type="predicted"/>
<comment type="caution">
    <text evidence="2">The sequence shown here is derived from an EMBL/GenBank/DDBJ whole genome shotgun (WGS) entry which is preliminary data.</text>
</comment>
<dbReference type="OrthoDB" id="10529769at2759"/>
<dbReference type="EMBL" id="WHVB01000046">
    <property type="protein sequence ID" value="KAF8465595.1"/>
    <property type="molecule type" value="Genomic_DNA"/>
</dbReference>
<evidence type="ECO:0000313" key="3">
    <source>
        <dbReference type="Proteomes" id="UP000759537"/>
    </source>
</evidence>